<evidence type="ECO:0000256" key="1">
    <source>
        <dbReference type="SAM" id="MobiDB-lite"/>
    </source>
</evidence>
<accession>M5GAH3</accession>
<dbReference type="OMA" id="ISTTFRW"/>
<feature type="transmembrane region" description="Helical" evidence="2">
    <location>
        <begin position="324"/>
        <end position="345"/>
    </location>
</feature>
<dbReference type="InterPro" id="IPR040410">
    <property type="entry name" value="UPF0658_Golgi"/>
</dbReference>
<dbReference type="GeneID" id="63685327"/>
<organism evidence="3 4">
    <name type="scientific">Dacryopinax primogenitus (strain DJM 731)</name>
    <name type="common">Brown rot fungus</name>
    <dbReference type="NCBI Taxonomy" id="1858805"/>
    <lineage>
        <taxon>Eukaryota</taxon>
        <taxon>Fungi</taxon>
        <taxon>Dikarya</taxon>
        <taxon>Basidiomycota</taxon>
        <taxon>Agaricomycotina</taxon>
        <taxon>Dacrymycetes</taxon>
        <taxon>Dacrymycetales</taxon>
        <taxon>Dacrymycetaceae</taxon>
        <taxon>Dacryopinax</taxon>
    </lineage>
</organism>
<dbReference type="EMBL" id="JH795865">
    <property type="protein sequence ID" value="EJU00913.1"/>
    <property type="molecule type" value="Genomic_DNA"/>
</dbReference>
<sequence>MYALWSVRYAVVDFFRTFWTRITVSRLVLAYFLLALLTSAVQTGLQARAFLVNRNAASLLDNIILTAQLPDNDVTTFNGTVLQLCDGQPQVPGQCEVVWAKTGEVISGGPVMVEGGTTFSVTTSTTNASPAPTDVSATKQTIAQLSSVLSAPAPTATASQAAPTIAVVDGDGDHYYSNYPIPGIEHNLRPRAFIAMLNSSLVFIADTALSFDSEPVDSATITTDCARVLIWPFQQLAQTKRRDAFFITFQLWVLGMSLHALYAESIPSVIAVFVTHLFATGWTAYEVVQTAMFRASFLAITQNSACNGVNLLPNYWVARGAVEIPTLIINCLTLVVSAYLTWKLVKRFGWQTFKRIGASILMHRYYQLVLILSVSIQLSTFFLVAFMALWIDQLWNGAIGHFNHHATGFQAGFIVLIILTPIWLVAGWTAVYKEWRRLMTGFLAFAGLTTVLFPFLFISPTFRLTFQTWSFFATQAVFAISLEVTTLVLGILCRLNFGNGLLDYLAGPIADDDSDAFIRGLPEDTEKIHFPSMSHLPTFSDRAFTDQAFSSRSFSPTPSSDFQVTERSDDHRNMAFVTLTRTATADTMTTDRPPFLPTPTIKYPARTVSPLARTQTQSSDSSGWSGRSSVDKDHRRVILE</sequence>
<dbReference type="RefSeq" id="XP_040627810.1">
    <property type="nucleotide sequence ID" value="XM_040770265.1"/>
</dbReference>
<feature type="compositionally biased region" description="Basic and acidic residues" evidence="1">
    <location>
        <begin position="629"/>
        <end position="640"/>
    </location>
</feature>
<feature type="transmembrane region" description="Helical" evidence="2">
    <location>
        <begin position="411"/>
        <end position="431"/>
    </location>
</feature>
<feature type="transmembrane region" description="Helical" evidence="2">
    <location>
        <begin position="469"/>
        <end position="492"/>
    </location>
</feature>
<dbReference type="Proteomes" id="UP000030653">
    <property type="component" value="Unassembled WGS sequence"/>
</dbReference>
<dbReference type="GO" id="GO:0005794">
    <property type="term" value="C:Golgi apparatus"/>
    <property type="evidence" value="ECO:0007669"/>
    <property type="project" value="TreeGrafter"/>
</dbReference>
<name>M5GAH3_DACPD</name>
<evidence type="ECO:0000313" key="4">
    <source>
        <dbReference type="Proteomes" id="UP000030653"/>
    </source>
</evidence>
<feature type="compositionally biased region" description="Low complexity" evidence="1">
    <location>
        <begin position="618"/>
        <end position="628"/>
    </location>
</feature>
<keyword evidence="2" id="KW-0812">Transmembrane</keyword>
<dbReference type="HOGENOM" id="CLU_021809_1_0_1"/>
<feature type="transmembrane region" description="Helical" evidence="2">
    <location>
        <begin position="365"/>
        <end position="391"/>
    </location>
</feature>
<keyword evidence="4" id="KW-1185">Reference proteome</keyword>
<feature type="transmembrane region" description="Helical" evidence="2">
    <location>
        <begin position="438"/>
        <end position="457"/>
    </location>
</feature>
<gene>
    <name evidence="3" type="ORF">DACRYDRAFT_116797</name>
</gene>
<dbReference type="PANTHER" id="PTHR34391:SF2">
    <property type="entry name" value="TRP C-TERMINAL DOMAIN-CONTAINING PROTEIN"/>
    <property type="match status" value="1"/>
</dbReference>
<feature type="transmembrane region" description="Helical" evidence="2">
    <location>
        <begin position="24"/>
        <end position="45"/>
    </location>
</feature>
<proteinExistence type="predicted"/>
<evidence type="ECO:0000313" key="3">
    <source>
        <dbReference type="EMBL" id="EJU00913.1"/>
    </source>
</evidence>
<dbReference type="OrthoDB" id="2448307at2759"/>
<feature type="region of interest" description="Disordered" evidence="1">
    <location>
        <begin position="587"/>
        <end position="640"/>
    </location>
</feature>
<dbReference type="PANTHER" id="PTHR34391">
    <property type="entry name" value="UPF0658 GOLGI APPARATUS MEMBRANE PROTEIN C1952.10C-RELATED"/>
    <property type="match status" value="1"/>
</dbReference>
<feature type="transmembrane region" description="Helical" evidence="2">
    <location>
        <begin position="244"/>
        <end position="262"/>
    </location>
</feature>
<protein>
    <submittedName>
        <fullName evidence="3">Uncharacterized protein</fullName>
    </submittedName>
</protein>
<keyword evidence="2" id="KW-0472">Membrane</keyword>
<keyword evidence="2" id="KW-1133">Transmembrane helix</keyword>
<dbReference type="STRING" id="1858805.M5GAH3"/>
<dbReference type="AlphaFoldDB" id="M5GAH3"/>
<reference evidence="3 4" key="1">
    <citation type="journal article" date="2012" name="Science">
        <title>The Paleozoic origin of enzymatic lignin decomposition reconstructed from 31 fungal genomes.</title>
        <authorList>
            <person name="Floudas D."/>
            <person name="Binder M."/>
            <person name="Riley R."/>
            <person name="Barry K."/>
            <person name="Blanchette R.A."/>
            <person name="Henrissat B."/>
            <person name="Martinez A.T."/>
            <person name="Otillar R."/>
            <person name="Spatafora J.W."/>
            <person name="Yadav J.S."/>
            <person name="Aerts A."/>
            <person name="Benoit I."/>
            <person name="Boyd A."/>
            <person name="Carlson A."/>
            <person name="Copeland A."/>
            <person name="Coutinho P.M."/>
            <person name="de Vries R.P."/>
            <person name="Ferreira P."/>
            <person name="Findley K."/>
            <person name="Foster B."/>
            <person name="Gaskell J."/>
            <person name="Glotzer D."/>
            <person name="Gorecki P."/>
            <person name="Heitman J."/>
            <person name="Hesse C."/>
            <person name="Hori C."/>
            <person name="Igarashi K."/>
            <person name="Jurgens J.A."/>
            <person name="Kallen N."/>
            <person name="Kersten P."/>
            <person name="Kohler A."/>
            <person name="Kuees U."/>
            <person name="Kumar T.K.A."/>
            <person name="Kuo A."/>
            <person name="LaButti K."/>
            <person name="Larrondo L.F."/>
            <person name="Lindquist E."/>
            <person name="Ling A."/>
            <person name="Lombard V."/>
            <person name="Lucas S."/>
            <person name="Lundell T."/>
            <person name="Martin R."/>
            <person name="McLaughlin D.J."/>
            <person name="Morgenstern I."/>
            <person name="Morin E."/>
            <person name="Murat C."/>
            <person name="Nagy L.G."/>
            <person name="Nolan M."/>
            <person name="Ohm R.A."/>
            <person name="Patyshakuliyeva A."/>
            <person name="Rokas A."/>
            <person name="Ruiz-Duenas F.J."/>
            <person name="Sabat G."/>
            <person name="Salamov A."/>
            <person name="Samejima M."/>
            <person name="Schmutz J."/>
            <person name="Slot J.C."/>
            <person name="St John F."/>
            <person name="Stenlid J."/>
            <person name="Sun H."/>
            <person name="Sun S."/>
            <person name="Syed K."/>
            <person name="Tsang A."/>
            <person name="Wiebenga A."/>
            <person name="Young D."/>
            <person name="Pisabarro A."/>
            <person name="Eastwood D.C."/>
            <person name="Martin F."/>
            <person name="Cullen D."/>
            <person name="Grigoriev I.V."/>
            <person name="Hibbett D.S."/>
        </authorList>
    </citation>
    <scope>NUCLEOTIDE SEQUENCE [LARGE SCALE GENOMIC DNA]</scope>
    <source>
        <strain evidence="3 4">DJM-731 SS1</strain>
    </source>
</reference>
<evidence type="ECO:0000256" key="2">
    <source>
        <dbReference type="SAM" id="Phobius"/>
    </source>
</evidence>